<dbReference type="AlphaFoldDB" id="A0A2Z6MRW4"/>
<name>A0A2Z6MRW4_TRISU</name>
<gene>
    <name evidence="1" type="ORF">TSUD_278550</name>
</gene>
<sequence length="97" mass="10849">MSDGVILQAGPYNQLLSTSQEFQDLVNAHKETAGSNQPVNFTFTQTSKKLTQTFVEKQIKETNGNQLIKQEEREKGDAGYCKTRGWLLMLTIPASAR</sequence>
<protein>
    <submittedName>
        <fullName evidence="1">Uncharacterized protein</fullName>
    </submittedName>
</protein>
<evidence type="ECO:0000313" key="2">
    <source>
        <dbReference type="Proteomes" id="UP000242715"/>
    </source>
</evidence>
<dbReference type="OrthoDB" id="6500128at2759"/>
<accession>A0A2Z6MRW4</accession>
<proteinExistence type="predicted"/>
<keyword evidence="2" id="KW-1185">Reference proteome</keyword>
<dbReference type="EMBL" id="DF973335">
    <property type="protein sequence ID" value="GAU26410.1"/>
    <property type="molecule type" value="Genomic_DNA"/>
</dbReference>
<organism evidence="1 2">
    <name type="scientific">Trifolium subterraneum</name>
    <name type="common">Subterranean clover</name>
    <dbReference type="NCBI Taxonomy" id="3900"/>
    <lineage>
        <taxon>Eukaryota</taxon>
        <taxon>Viridiplantae</taxon>
        <taxon>Streptophyta</taxon>
        <taxon>Embryophyta</taxon>
        <taxon>Tracheophyta</taxon>
        <taxon>Spermatophyta</taxon>
        <taxon>Magnoliopsida</taxon>
        <taxon>eudicotyledons</taxon>
        <taxon>Gunneridae</taxon>
        <taxon>Pentapetalae</taxon>
        <taxon>rosids</taxon>
        <taxon>fabids</taxon>
        <taxon>Fabales</taxon>
        <taxon>Fabaceae</taxon>
        <taxon>Papilionoideae</taxon>
        <taxon>50 kb inversion clade</taxon>
        <taxon>NPAAA clade</taxon>
        <taxon>Hologalegina</taxon>
        <taxon>IRL clade</taxon>
        <taxon>Trifolieae</taxon>
        <taxon>Trifolium</taxon>
    </lineage>
</organism>
<dbReference type="Proteomes" id="UP000242715">
    <property type="component" value="Unassembled WGS sequence"/>
</dbReference>
<reference evidence="2" key="1">
    <citation type="journal article" date="2017" name="Front. Plant Sci.">
        <title>Climate Clever Clovers: New Paradigm to Reduce the Environmental Footprint of Ruminants by Breeding Low Methanogenic Forages Utilizing Haplotype Variation.</title>
        <authorList>
            <person name="Kaur P."/>
            <person name="Appels R."/>
            <person name="Bayer P.E."/>
            <person name="Keeble-Gagnere G."/>
            <person name="Wang J."/>
            <person name="Hirakawa H."/>
            <person name="Shirasawa K."/>
            <person name="Vercoe P."/>
            <person name="Stefanova K."/>
            <person name="Durmic Z."/>
            <person name="Nichols P."/>
            <person name="Revell C."/>
            <person name="Isobe S.N."/>
            <person name="Edwards D."/>
            <person name="Erskine W."/>
        </authorList>
    </citation>
    <scope>NUCLEOTIDE SEQUENCE [LARGE SCALE GENOMIC DNA]</scope>
    <source>
        <strain evidence="2">cv. Daliak</strain>
    </source>
</reference>
<evidence type="ECO:0000313" key="1">
    <source>
        <dbReference type="EMBL" id="GAU26410.1"/>
    </source>
</evidence>